<dbReference type="RefSeq" id="WP_046741173.1">
    <property type="nucleotide sequence ID" value="NZ_LBNQ01000019.1"/>
</dbReference>
<proteinExistence type="predicted"/>
<sequence>MESGAWIAHLADWPGAVWLQQSGTAYLFVNATHILGIALLLGGILPLDWQLLRGRASATLAMLVRSAGGGLTLALLTGCWLFTVQPASYLVNAAFQFKMGLLALALVNVLVQHRCAGLRQALATGVVTGTVRLRAALSLLLWLAVLVAGRWIGFV</sequence>
<dbReference type="Proteomes" id="UP000050580">
    <property type="component" value="Unassembled WGS sequence"/>
</dbReference>
<keyword evidence="1" id="KW-1133">Transmembrane helix</keyword>
<dbReference type="OrthoDB" id="8537176at2"/>
<comment type="caution">
    <text evidence="2">The sequence shown here is derived from an EMBL/GenBank/DDBJ whole genome shotgun (WGS) entry which is preliminary data.</text>
</comment>
<evidence type="ECO:0000313" key="3">
    <source>
        <dbReference type="Proteomes" id="UP000050580"/>
    </source>
</evidence>
<dbReference type="STRING" id="1610491.AAV94_04635"/>
<keyword evidence="1" id="KW-0472">Membrane</keyword>
<dbReference type="EMBL" id="LBNQ01000019">
    <property type="protein sequence ID" value="KKW68407.1"/>
    <property type="molecule type" value="Genomic_DNA"/>
</dbReference>
<dbReference type="PATRIC" id="fig|1610491.3.peg.990"/>
<feature type="transmembrane region" description="Helical" evidence="1">
    <location>
        <begin position="59"/>
        <end position="83"/>
    </location>
</feature>
<feature type="transmembrane region" description="Helical" evidence="1">
    <location>
        <begin position="25"/>
        <end position="47"/>
    </location>
</feature>
<keyword evidence="1" id="KW-0812">Transmembrane</keyword>
<name>A0A0U1Q0X7_9BURK</name>
<feature type="transmembrane region" description="Helical" evidence="1">
    <location>
        <begin position="131"/>
        <end position="152"/>
    </location>
</feature>
<accession>A0A0U1Q0X7</accession>
<keyword evidence="3" id="KW-1185">Reference proteome</keyword>
<reference evidence="2 3" key="1">
    <citation type="submission" date="2015-05" db="EMBL/GenBank/DDBJ databases">
        <title>Draft genome sequence of Lampropedia sp. CT6, isolated from the microbial mat of a hot water spring, located at Manikaran, India.</title>
        <authorList>
            <person name="Tripathi C."/>
            <person name="Rani P."/>
            <person name="Mahato N.K."/>
            <person name="Lal R."/>
        </authorList>
    </citation>
    <scope>NUCLEOTIDE SEQUENCE [LARGE SCALE GENOMIC DNA]</scope>
    <source>
        <strain evidence="2 3">CT6</strain>
    </source>
</reference>
<feature type="transmembrane region" description="Helical" evidence="1">
    <location>
        <begin position="89"/>
        <end position="111"/>
    </location>
</feature>
<gene>
    <name evidence="2" type="ORF">AAV94_04635</name>
</gene>
<evidence type="ECO:0000256" key="1">
    <source>
        <dbReference type="SAM" id="Phobius"/>
    </source>
</evidence>
<organism evidence="2 3">
    <name type="scientific">Lampropedia cohaerens</name>
    <dbReference type="NCBI Taxonomy" id="1610491"/>
    <lineage>
        <taxon>Bacteria</taxon>
        <taxon>Pseudomonadati</taxon>
        <taxon>Pseudomonadota</taxon>
        <taxon>Betaproteobacteria</taxon>
        <taxon>Burkholderiales</taxon>
        <taxon>Comamonadaceae</taxon>
        <taxon>Lampropedia</taxon>
    </lineage>
</organism>
<evidence type="ECO:0000313" key="2">
    <source>
        <dbReference type="EMBL" id="KKW68407.1"/>
    </source>
</evidence>
<dbReference type="AlphaFoldDB" id="A0A0U1Q0X7"/>
<protein>
    <submittedName>
        <fullName evidence="2">Membrane protein</fullName>
    </submittedName>
</protein>